<sequence length="427" mass="47969">MRNIGLVLWHTFYTKVVSKTFFFTSFFMILFMSIILNIEAILDFFDDDPETSVYSVAVVDETEEVFGELEHVFDQRDETIHFEQYDSSRVSDEEVYDRYDAMLFIEGTVDHPVAHYEAPSINQSYLPRVLESEIQSIAEEKRIEQSGISEEVIENIAQPITFSLEASDDNARSEAELDQARFFVYILLFVIYFTVLFLGNMIASEVATEKSSRVMELLITSTSPAQQMFGKILGVGLVGLTQYSIIFLVALVTFGMGMDGSLPQVSGNVGQAEQDMIQEASFSIELFLLAFVYFVLGYFLYATLAAMLGSLVTRIEDVGLAVGPMNMLVILALLISMFSLGNPSATITTVTSYIPFFTPMIMFLRVGMGEASSFEMILSFVLLFISIAILMVIATRVYRGGVLLYSQGRLIEMIKRALIVTNREKDN</sequence>
<proteinExistence type="predicted"/>
<dbReference type="InterPro" id="IPR013525">
    <property type="entry name" value="ABC2_TM"/>
</dbReference>
<comment type="caution">
    <text evidence="8">The sequence shown here is derived from an EMBL/GenBank/DDBJ whole genome shotgun (WGS) entry which is preliminary data.</text>
</comment>
<keyword evidence="5 6" id="KW-0472">Membrane</keyword>
<dbReference type="Proteomes" id="UP000741863">
    <property type="component" value="Unassembled WGS sequence"/>
</dbReference>
<keyword evidence="9" id="KW-1185">Reference proteome</keyword>
<feature type="transmembrane region" description="Helical" evidence="6">
    <location>
        <begin position="286"/>
        <end position="306"/>
    </location>
</feature>
<evidence type="ECO:0000256" key="3">
    <source>
        <dbReference type="ARBA" id="ARBA00022692"/>
    </source>
</evidence>
<dbReference type="Gene3D" id="3.40.190.10">
    <property type="entry name" value="Periplasmic binding protein-like II"/>
    <property type="match status" value="1"/>
</dbReference>
<evidence type="ECO:0000256" key="6">
    <source>
        <dbReference type="SAM" id="Phobius"/>
    </source>
</evidence>
<dbReference type="PANTHER" id="PTHR30294:SF29">
    <property type="entry name" value="MULTIDRUG ABC TRANSPORTER PERMEASE YBHS-RELATED"/>
    <property type="match status" value="1"/>
</dbReference>
<dbReference type="Pfam" id="PF12698">
    <property type="entry name" value="ABC2_membrane_3"/>
    <property type="match status" value="1"/>
</dbReference>
<evidence type="ECO:0000256" key="1">
    <source>
        <dbReference type="ARBA" id="ARBA00004651"/>
    </source>
</evidence>
<gene>
    <name evidence="8" type="ORF">JOD17_003060</name>
</gene>
<feature type="domain" description="ABC-2 type transporter transmembrane" evidence="7">
    <location>
        <begin position="20"/>
        <end position="395"/>
    </location>
</feature>
<keyword evidence="3 6" id="KW-0812">Transmembrane</keyword>
<accession>A0ABS2PEV8</accession>
<dbReference type="EMBL" id="JAFBEC010000008">
    <property type="protein sequence ID" value="MBM7633964.1"/>
    <property type="molecule type" value="Genomic_DNA"/>
</dbReference>
<evidence type="ECO:0000256" key="5">
    <source>
        <dbReference type="ARBA" id="ARBA00023136"/>
    </source>
</evidence>
<evidence type="ECO:0000313" key="9">
    <source>
        <dbReference type="Proteomes" id="UP000741863"/>
    </source>
</evidence>
<evidence type="ECO:0000259" key="7">
    <source>
        <dbReference type="Pfam" id="PF12698"/>
    </source>
</evidence>
<evidence type="ECO:0000256" key="4">
    <source>
        <dbReference type="ARBA" id="ARBA00022989"/>
    </source>
</evidence>
<feature type="transmembrane region" description="Helical" evidence="6">
    <location>
        <begin position="182"/>
        <end position="203"/>
    </location>
</feature>
<feature type="transmembrane region" description="Helical" evidence="6">
    <location>
        <begin position="344"/>
        <end position="364"/>
    </location>
</feature>
<evidence type="ECO:0000313" key="8">
    <source>
        <dbReference type="EMBL" id="MBM7633964.1"/>
    </source>
</evidence>
<keyword evidence="4 6" id="KW-1133">Transmembrane helix</keyword>
<feature type="transmembrane region" description="Helical" evidence="6">
    <location>
        <begin position="376"/>
        <end position="398"/>
    </location>
</feature>
<evidence type="ECO:0000256" key="2">
    <source>
        <dbReference type="ARBA" id="ARBA00022475"/>
    </source>
</evidence>
<dbReference type="PANTHER" id="PTHR30294">
    <property type="entry name" value="MEMBRANE COMPONENT OF ABC TRANSPORTER YHHJ-RELATED"/>
    <property type="match status" value="1"/>
</dbReference>
<feature type="transmembrane region" description="Helical" evidence="6">
    <location>
        <begin position="318"/>
        <end position="338"/>
    </location>
</feature>
<keyword evidence="2" id="KW-1003">Cell membrane</keyword>
<protein>
    <submittedName>
        <fullName evidence="8">ABC-2 type transport system permease protein</fullName>
    </submittedName>
</protein>
<dbReference type="InterPro" id="IPR051449">
    <property type="entry name" value="ABC-2_transporter_component"/>
</dbReference>
<feature type="transmembrane region" description="Helical" evidence="6">
    <location>
        <begin position="21"/>
        <end position="42"/>
    </location>
</feature>
<feature type="transmembrane region" description="Helical" evidence="6">
    <location>
        <begin position="232"/>
        <end position="256"/>
    </location>
</feature>
<name>A0ABS2PEV8_9BACL</name>
<dbReference type="RefSeq" id="WP_204698701.1">
    <property type="nucleotide sequence ID" value="NZ_JAFBEC010000008.1"/>
</dbReference>
<comment type="subcellular location">
    <subcellularLocation>
        <location evidence="1">Cell membrane</location>
        <topology evidence="1">Multi-pass membrane protein</topology>
    </subcellularLocation>
</comment>
<organism evidence="8 9">
    <name type="scientific">Geomicrobium sediminis</name>
    <dbReference type="NCBI Taxonomy" id="1347788"/>
    <lineage>
        <taxon>Bacteria</taxon>
        <taxon>Bacillati</taxon>
        <taxon>Bacillota</taxon>
        <taxon>Bacilli</taxon>
        <taxon>Bacillales</taxon>
        <taxon>Geomicrobium</taxon>
    </lineage>
</organism>
<reference evidence="8 9" key="1">
    <citation type="submission" date="2021-01" db="EMBL/GenBank/DDBJ databases">
        <title>Genomic Encyclopedia of Type Strains, Phase IV (KMG-IV): sequencing the most valuable type-strain genomes for metagenomic binning, comparative biology and taxonomic classification.</title>
        <authorList>
            <person name="Goeker M."/>
        </authorList>
    </citation>
    <scope>NUCLEOTIDE SEQUENCE [LARGE SCALE GENOMIC DNA]</scope>
    <source>
        <strain evidence="8 9">DSM 25540</strain>
    </source>
</reference>